<evidence type="ECO:0000313" key="3">
    <source>
        <dbReference type="Proteomes" id="UP000184532"/>
    </source>
</evidence>
<accession>A0A1M5N0A9</accession>
<evidence type="ECO:0000256" key="1">
    <source>
        <dbReference type="SAM" id="SignalP"/>
    </source>
</evidence>
<organism evidence="2 3">
    <name type="scientific">Flagellimonas flava</name>
    <dbReference type="NCBI Taxonomy" id="570519"/>
    <lineage>
        <taxon>Bacteria</taxon>
        <taxon>Pseudomonadati</taxon>
        <taxon>Bacteroidota</taxon>
        <taxon>Flavobacteriia</taxon>
        <taxon>Flavobacteriales</taxon>
        <taxon>Flavobacteriaceae</taxon>
        <taxon>Flagellimonas</taxon>
    </lineage>
</organism>
<dbReference type="OrthoDB" id="2823799at2"/>
<dbReference type="STRING" id="570519.SAMN04488116_2590"/>
<evidence type="ECO:0000313" key="2">
    <source>
        <dbReference type="EMBL" id="SHG82971.1"/>
    </source>
</evidence>
<name>A0A1M5N0A9_9FLAO</name>
<keyword evidence="1" id="KW-0732">Signal</keyword>
<sequence length="356" mass="41016">MFRNSILFGTLLLTSFGLFGQESANTLPYQEIYAYAMDANVTPIFDLIDKEALSEKDLRFKTKFEARFKGESDTQAAPPTSEIETLISHFKTYWRKALLDPNQKLERELGGKVVPFLMKNYPPIRGKKVTRDSLGYFLRDYIRAKGLYTTDEVTYQGRLIDLMVWKKQSSKVYHVDLGRGEIQKVTVYFMEDFSTLGWMEYATLGAHHPGGWTEEEGIYCVKKAYDVNSENFKISYLAHEARHFADKPLWPDLESTDLEYRAKLTELSLAQDTLYHLITFFTQNANKESDNGHQVANYCVIRDLSQKLFKSNFKTSPEKWKTLGTKKINKVARQLLKKNTKAIKSVGKEAQSVIQV</sequence>
<dbReference type="AlphaFoldDB" id="A0A1M5N0A9"/>
<protein>
    <submittedName>
        <fullName evidence="2">Uncharacterized protein</fullName>
    </submittedName>
</protein>
<keyword evidence="3" id="KW-1185">Reference proteome</keyword>
<dbReference type="EMBL" id="FQWL01000004">
    <property type="protein sequence ID" value="SHG82971.1"/>
    <property type="molecule type" value="Genomic_DNA"/>
</dbReference>
<reference evidence="3" key="1">
    <citation type="submission" date="2016-11" db="EMBL/GenBank/DDBJ databases">
        <authorList>
            <person name="Varghese N."/>
            <person name="Submissions S."/>
        </authorList>
    </citation>
    <scope>NUCLEOTIDE SEQUENCE [LARGE SCALE GENOMIC DNA]</scope>
    <source>
        <strain evidence="3">DSM 22638</strain>
    </source>
</reference>
<gene>
    <name evidence="2" type="ORF">SAMN04488116_2590</name>
</gene>
<dbReference type="Proteomes" id="UP000184532">
    <property type="component" value="Unassembled WGS sequence"/>
</dbReference>
<dbReference type="RefSeq" id="WP_073180285.1">
    <property type="nucleotide sequence ID" value="NZ_FQWL01000004.1"/>
</dbReference>
<feature type="signal peptide" evidence="1">
    <location>
        <begin position="1"/>
        <end position="20"/>
    </location>
</feature>
<feature type="chain" id="PRO_5013064733" evidence="1">
    <location>
        <begin position="21"/>
        <end position="356"/>
    </location>
</feature>
<proteinExistence type="predicted"/>